<organism evidence="3 4">
    <name type="scientific">Phaeosphaeria nodorum (strain SN15 / ATCC MYA-4574 / FGSC 10173)</name>
    <name type="common">Glume blotch fungus</name>
    <name type="synonym">Parastagonospora nodorum</name>
    <dbReference type="NCBI Taxonomy" id="321614"/>
    <lineage>
        <taxon>Eukaryota</taxon>
        <taxon>Fungi</taxon>
        <taxon>Dikarya</taxon>
        <taxon>Ascomycota</taxon>
        <taxon>Pezizomycotina</taxon>
        <taxon>Dothideomycetes</taxon>
        <taxon>Pleosporomycetidae</taxon>
        <taxon>Pleosporales</taxon>
        <taxon>Pleosporineae</taxon>
        <taxon>Phaeosphaeriaceae</taxon>
        <taxon>Parastagonospora</taxon>
    </lineage>
</organism>
<dbReference type="PANTHER" id="PTHR34883">
    <property type="entry name" value="SERINE-RICH PROTEIN, PUTATIVE-RELATED-RELATED"/>
    <property type="match status" value="1"/>
</dbReference>
<dbReference type="KEGG" id="pno:SNOG_13635"/>
<evidence type="ECO:0000313" key="4">
    <source>
        <dbReference type="Proteomes" id="UP000001055"/>
    </source>
</evidence>
<dbReference type="PANTHER" id="PTHR34883:SF19">
    <property type="entry name" value="EXTRACELLULAR SERINE-RICH PROTEIN"/>
    <property type="match status" value="1"/>
</dbReference>
<evidence type="ECO:0000256" key="1">
    <source>
        <dbReference type="SAM" id="MobiDB-lite"/>
    </source>
</evidence>
<dbReference type="STRING" id="321614.Q0U3M9"/>
<dbReference type="Proteomes" id="UP000001055">
    <property type="component" value="Unassembled WGS sequence"/>
</dbReference>
<dbReference type="SUPFAM" id="SSF49503">
    <property type="entry name" value="Cupredoxins"/>
    <property type="match status" value="1"/>
</dbReference>
<dbReference type="HOGENOM" id="CLU_650702_0_0_1"/>
<dbReference type="GeneID" id="5980761"/>
<accession>Q0U3M9</accession>
<feature type="compositionally biased region" description="Basic and acidic residues" evidence="1">
    <location>
        <begin position="383"/>
        <end position="393"/>
    </location>
</feature>
<proteinExistence type="predicted"/>
<feature type="region of interest" description="Disordered" evidence="1">
    <location>
        <begin position="228"/>
        <end position="249"/>
    </location>
</feature>
<dbReference type="CDD" id="cd00920">
    <property type="entry name" value="Cupredoxin"/>
    <property type="match status" value="1"/>
</dbReference>
<keyword evidence="2" id="KW-0472">Membrane</keyword>
<dbReference type="InterPro" id="IPR008972">
    <property type="entry name" value="Cupredoxin"/>
</dbReference>
<dbReference type="eggNOG" id="ENOG502S0EC">
    <property type="taxonomic scope" value="Eukaryota"/>
</dbReference>
<name>Q0U3M9_PHANO</name>
<sequence length="422" mass="46118">MSGTREHIQFWSIGYSKCTSTRYFVECNNPTKLYKLSATANTYSSEAKIGDTVEFRFYPTNHSVVRAEYNFPCIPYEMTGNNKQGFFSGFNAVSKVLDDAPRYSIKINDTNPIYFYCSAPGSCITYGMVGAINPNSSTPISTQQTKAKDSAYMLNPGEPFPAESPLPPNLPSSTSVPIAVAPQKHSALSPGAIAGIVIAALSVVALAAGLFFFMGRSKSLKDEVNRKSTHLGGGLQSPAPGQVCSPTPQMQQQGYFDAKYTPQLQPQPYVLSPPGHPAYSMPQTPSTYSEPQELPLNTTTQKFGAYGLQEQRLSSAPPYGWHVNAAPAEMEGTPGREEIKWEEPRDQCDRSHVAHHKAQNALHGVHETVDVCEKNPDMPSSFETRRSHREGSVRGDAQLNAQSEWEGSEGSRFERCGKLGGD</sequence>
<keyword evidence="2" id="KW-1133">Transmembrane helix</keyword>
<evidence type="ECO:0000256" key="2">
    <source>
        <dbReference type="SAM" id="Phobius"/>
    </source>
</evidence>
<keyword evidence="2" id="KW-0812">Transmembrane</keyword>
<dbReference type="AlphaFoldDB" id="Q0U3M9"/>
<dbReference type="InterPro" id="IPR052953">
    <property type="entry name" value="Ser-rich/MCO-related"/>
</dbReference>
<gene>
    <name evidence="3" type="ORF">SNOG_13635</name>
</gene>
<dbReference type="VEuPathDB" id="FungiDB:JI435_136350"/>
<feature type="compositionally biased region" description="Basic and acidic residues" evidence="1">
    <location>
        <begin position="409"/>
        <end position="422"/>
    </location>
</feature>
<dbReference type="RefSeq" id="XP_001803841.1">
    <property type="nucleotide sequence ID" value="XM_001803789.1"/>
</dbReference>
<evidence type="ECO:0000313" key="3">
    <source>
        <dbReference type="EMBL" id="EAT79082.2"/>
    </source>
</evidence>
<feature type="transmembrane region" description="Helical" evidence="2">
    <location>
        <begin position="192"/>
        <end position="213"/>
    </location>
</feature>
<dbReference type="EMBL" id="CH445351">
    <property type="protein sequence ID" value="EAT79082.2"/>
    <property type="molecule type" value="Genomic_DNA"/>
</dbReference>
<feature type="region of interest" description="Disordered" evidence="1">
    <location>
        <begin position="376"/>
        <end position="422"/>
    </location>
</feature>
<evidence type="ECO:0008006" key="5">
    <source>
        <dbReference type="Google" id="ProtNLM"/>
    </source>
</evidence>
<protein>
    <recommendedName>
        <fullName evidence="5">Phytocyanin domain-containing protein</fullName>
    </recommendedName>
</protein>
<dbReference type="Gene3D" id="2.60.40.420">
    <property type="entry name" value="Cupredoxins - blue copper proteins"/>
    <property type="match status" value="1"/>
</dbReference>
<reference evidence="4" key="1">
    <citation type="journal article" date="2007" name="Plant Cell">
        <title>Dothideomycete-plant interactions illuminated by genome sequencing and EST analysis of the wheat pathogen Stagonospora nodorum.</title>
        <authorList>
            <person name="Hane J.K."/>
            <person name="Lowe R.G."/>
            <person name="Solomon P.S."/>
            <person name="Tan K.C."/>
            <person name="Schoch C.L."/>
            <person name="Spatafora J.W."/>
            <person name="Crous P.W."/>
            <person name="Kodira C."/>
            <person name="Birren B.W."/>
            <person name="Galagan J.E."/>
            <person name="Torriani S.F."/>
            <person name="McDonald B.A."/>
            <person name="Oliver R.P."/>
        </authorList>
    </citation>
    <scope>NUCLEOTIDE SEQUENCE [LARGE SCALE GENOMIC DNA]</scope>
    <source>
        <strain evidence="4">SN15 / ATCC MYA-4574 / FGSC 10173</strain>
    </source>
</reference>
<dbReference type="InParanoid" id="Q0U3M9"/>